<keyword evidence="3" id="KW-1185">Reference proteome</keyword>
<name>A0AAN6M9W1_9PEZI</name>
<evidence type="ECO:0000256" key="1">
    <source>
        <dbReference type="SAM" id="MobiDB-lite"/>
    </source>
</evidence>
<protein>
    <submittedName>
        <fullName evidence="2">Uncharacterized protein</fullName>
    </submittedName>
</protein>
<sequence>MSDDTTDSPSPDDHFLDTGVTGKRVIIGGLATPFSLRKEPDTASMITLRSQTDAGSARSSLVVAASVVGVEEQTGNGEAAGLDKGKGCGLGDVDSGPATPLLTPASLGEKGLEKFVTAEEGGGSNRVA</sequence>
<dbReference type="EMBL" id="MU856350">
    <property type="protein sequence ID" value="KAK3896895.1"/>
    <property type="molecule type" value="Genomic_DNA"/>
</dbReference>
<proteinExistence type="predicted"/>
<dbReference type="AlphaFoldDB" id="A0AAN6M9W1"/>
<feature type="region of interest" description="Disordered" evidence="1">
    <location>
        <begin position="91"/>
        <end position="128"/>
    </location>
</feature>
<organism evidence="2 3">
    <name type="scientific">Staphylotrichum tortipilum</name>
    <dbReference type="NCBI Taxonomy" id="2831512"/>
    <lineage>
        <taxon>Eukaryota</taxon>
        <taxon>Fungi</taxon>
        <taxon>Dikarya</taxon>
        <taxon>Ascomycota</taxon>
        <taxon>Pezizomycotina</taxon>
        <taxon>Sordariomycetes</taxon>
        <taxon>Sordariomycetidae</taxon>
        <taxon>Sordariales</taxon>
        <taxon>Chaetomiaceae</taxon>
        <taxon>Staphylotrichum</taxon>
    </lineage>
</organism>
<evidence type="ECO:0000313" key="3">
    <source>
        <dbReference type="Proteomes" id="UP001303889"/>
    </source>
</evidence>
<gene>
    <name evidence="2" type="ORF">C8A05DRAFT_39553</name>
</gene>
<accession>A0AAN6M9W1</accession>
<dbReference type="Proteomes" id="UP001303889">
    <property type="component" value="Unassembled WGS sequence"/>
</dbReference>
<evidence type="ECO:0000313" key="2">
    <source>
        <dbReference type="EMBL" id="KAK3896895.1"/>
    </source>
</evidence>
<reference evidence="2" key="2">
    <citation type="submission" date="2023-05" db="EMBL/GenBank/DDBJ databases">
        <authorList>
            <consortium name="Lawrence Berkeley National Laboratory"/>
            <person name="Steindorff A."/>
            <person name="Hensen N."/>
            <person name="Bonometti L."/>
            <person name="Westerberg I."/>
            <person name="Brannstrom I.O."/>
            <person name="Guillou S."/>
            <person name="Cros-Aarteil S."/>
            <person name="Calhoun S."/>
            <person name="Haridas S."/>
            <person name="Kuo A."/>
            <person name="Mondo S."/>
            <person name="Pangilinan J."/>
            <person name="Riley R."/>
            <person name="Labutti K."/>
            <person name="Andreopoulos B."/>
            <person name="Lipzen A."/>
            <person name="Chen C."/>
            <person name="Yanf M."/>
            <person name="Daum C."/>
            <person name="Ng V."/>
            <person name="Clum A."/>
            <person name="Ohm R."/>
            <person name="Martin F."/>
            <person name="Silar P."/>
            <person name="Natvig D."/>
            <person name="Lalanne C."/>
            <person name="Gautier V."/>
            <person name="Ament-Velasquez S.L."/>
            <person name="Kruys A."/>
            <person name="Hutchinson M.I."/>
            <person name="Powell A.J."/>
            <person name="Barry K."/>
            <person name="Miller A.N."/>
            <person name="Grigoriev I.V."/>
            <person name="Debuchy R."/>
            <person name="Gladieux P."/>
            <person name="Thoren M.H."/>
            <person name="Johannesson H."/>
        </authorList>
    </citation>
    <scope>NUCLEOTIDE SEQUENCE</scope>
    <source>
        <strain evidence="2">CBS 103.79</strain>
    </source>
</reference>
<comment type="caution">
    <text evidence="2">The sequence shown here is derived from an EMBL/GenBank/DDBJ whole genome shotgun (WGS) entry which is preliminary data.</text>
</comment>
<reference evidence="2" key="1">
    <citation type="journal article" date="2023" name="Mol. Phylogenet. Evol.">
        <title>Genome-scale phylogeny and comparative genomics of the fungal order Sordariales.</title>
        <authorList>
            <person name="Hensen N."/>
            <person name="Bonometti L."/>
            <person name="Westerberg I."/>
            <person name="Brannstrom I.O."/>
            <person name="Guillou S."/>
            <person name="Cros-Aarteil S."/>
            <person name="Calhoun S."/>
            <person name="Haridas S."/>
            <person name="Kuo A."/>
            <person name="Mondo S."/>
            <person name="Pangilinan J."/>
            <person name="Riley R."/>
            <person name="LaButti K."/>
            <person name="Andreopoulos B."/>
            <person name="Lipzen A."/>
            <person name="Chen C."/>
            <person name="Yan M."/>
            <person name="Daum C."/>
            <person name="Ng V."/>
            <person name="Clum A."/>
            <person name="Steindorff A."/>
            <person name="Ohm R.A."/>
            <person name="Martin F."/>
            <person name="Silar P."/>
            <person name="Natvig D.O."/>
            <person name="Lalanne C."/>
            <person name="Gautier V."/>
            <person name="Ament-Velasquez S.L."/>
            <person name="Kruys A."/>
            <person name="Hutchinson M.I."/>
            <person name="Powell A.J."/>
            <person name="Barry K."/>
            <person name="Miller A.N."/>
            <person name="Grigoriev I.V."/>
            <person name="Debuchy R."/>
            <person name="Gladieux P."/>
            <person name="Hiltunen Thoren M."/>
            <person name="Johannesson H."/>
        </authorList>
    </citation>
    <scope>NUCLEOTIDE SEQUENCE</scope>
    <source>
        <strain evidence="2">CBS 103.79</strain>
    </source>
</reference>